<name>A0A367ZJ69_9BACT</name>
<organism evidence="1 2">
    <name type="scientific">Candidatus Ozemobacter sibiricus</name>
    <dbReference type="NCBI Taxonomy" id="2268124"/>
    <lineage>
        <taxon>Bacteria</taxon>
        <taxon>Candidatus Ozemobacteria</taxon>
        <taxon>Candidatus Ozemobacterales</taxon>
        <taxon>Candidatus Ozemobacteraceae</taxon>
        <taxon>Candidatus Ozemobacter</taxon>
    </lineage>
</organism>
<sequence length="478" mass="53729">MLELLLAFALLLFSFVVLITAFQGAGRETPFTNEHFTAMFLAQKVMEDITQRVAENPHFFTELIRDATGERVPVVDGRSKYFRLLENTRNFNLLLPEEDEPIVRGDLYEQLKPFQVQVATKWQPDPLTGEMRRNLVLVEVTLSWVSKEGFAREYRLAQFIHGTCLDEFAEEPRVVISPAARQRLDEQAVVALANLLASDVPELAGARPGQFTVADLVRHSPGASPEALLEVGRMIALIDGTLARDDRITAGMIPLEQERDALRAYLEKSAKNAADREACLRFIDLQRQIGGIYEEKGVAHVSALLVLIRSLPALAAIFRDPSVLGSRVSLYTPYLLAILNGSEELANLAVLSFSSAEKCYISMVSPPVISVLPRRKEPAYLRKAIDIQKVGILMQQKDGEAKDLLKDFTRNLDLFWKKYRGQHPNFTAFLETEQRLAASLSTLRSAYAGIWKAFRAIDRISDEATRIRRSVPARYLGR</sequence>
<gene>
    <name evidence="1" type="ORF">OZSIB_2056</name>
</gene>
<dbReference type="EMBL" id="QOQW01000031">
    <property type="protein sequence ID" value="RCK77897.1"/>
    <property type="molecule type" value="Genomic_DNA"/>
</dbReference>
<proteinExistence type="predicted"/>
<reference evidence="1 2" key="1">
    <citation type="submission" date="2018-05" db="EMBL/GenBank/DDBJ databases">
        <title>A metagenomic window into the 2 km-deep terrestrial subsurface aquifer revealed taxonomically and functionally diverse microbial community comprising novel uncultured bacterial lineages.</title>
        <authorList>
            <person name="Kadnikov V.V."/>
            <person name="Mardanov A.V."/>
            <person name="Beletsky A.V."/>
            <person name="Banks D."/>
            <person name="Pimenov N.V."/>
            <person name="Frank Y.A."/>
            <person name="Karnachuk O.V."/>
            <person name="Ravin N.V."/>
        </authorList>
    </citation>
    <scope>NUCLEOTIDE SEQUENCE [LARGE SCALE GENOMIC DNA]</scope>
    <source>
        <strain evidence="1">BY5</strain>
    </source>
</reference>
<comment type="caution">
    <text evidence="1">The sequence shown here is derived from an EMBL/GenBank/DDBJ whole genome shotgun (WGS) entry which is preliminary data.</text>
</comment>
<evidence type="ECO:0000313" key="2">
    <source>
        <dbReference type="Proteomes" id="UP000252355"/>
    </source>
</evidence>
<accession>A0A367ZJ69</accession>
<protein>
    <submittedName>
        <fullName evidence="1">Uncharacterized protein</fullName>
    </submittedName>
</protein>
<dbReference type="AlphaFoldDB" id="A0A367ZJ69"/>
<dbReference type="Proteomes" id="UP000252355">
    <property type="component" value="Unassembled WGS sequence"/>
</dbReference>
<evidence type="ECO:0000313" key="1">
    <source>
        <dbReference type="EMBL" id="RCK77897.1"/>
    </source>
</evidence>